<feature type="compositionally biased region" description="Pro residues" evidence="1">
    <location>
        <begin position="154"/>
        <end position="163"/>
    </location>
</feature>
<organism evidence="2 3">
    <name type="scientific">Nonomuraea glycinis</name>
    <dbReference type="NCBI Taxonomy" id="2047744"/>
    <lineage>
        <taxon>Bacteria</taxon>
        <taxon>Bacillati</taxon>
        <taxon>Actinomycetota</taxon>
        <taxon>Actinomycetes</taxon>
        <taxon>Streptosporangiales</taxon>
        <taxon>Streptosporangiaceae</taxon>
        <taxon>Nonomuraea</taxon>
    </lineage>
</organism>
<keyword evidence="3" id="KW-1185">Reference proteome</keyword>
<reference evidence="2" key="2">
    <citation type="submission" date="2020-09" db="EMBL/GenBank/DDBJ databases">
        <authorList>
            <person name="Sun Q."/>
            <person name="Zhou Y."/>
        </authorList>
    </citation>
    <scope>NUCLEOTIDE SEQUENCE</scope>
    <source>
        <strain evidence="2">CGMCC 4.7430</strain>
    </source>
</reference>
<reference evidence="2" key="1">
    <citation type="journal article" date="2014" name="Int. J. Syst. Evol. Microbiol.">
        <title>Complete genome sequence of Corynebacterium casei LMG S-19264T (=DSM 44701T), isolated from a smear-ripened cheese.</title>
        <authorList>
            <consortium name="US DOE Joint Genome Institute (JGI-PGF)"/>
            <person name="Walter F."/>
            <person name="Albersmeier A."/>
            <person name="Kalinowski J."/>
            <person name="Ruckert C."/>
        </authorList>
    </citation>
    <scope>NUCLEOTIDE SEQUENCE</scope>
    <source>
        <strain evidence="2">CGMCC 4.7430</strain>
    </source>
</reference>
<evidence type="ECO:0000313" key="3">
    <source>
        <dbReference type="Proteomes" id="UP000660745"/>
    </source>
</evidence>
<protein>
    <submittedName>
        <fullName evidence="2">Uncharacterized protein</fullName>
    </submittedName>
</protein>
<evidence type="ECO:0000256" key="1">
    <source>
        <dbReference type="SAM" id="MobiDB-lite"/>
    </source>
</evidence>
<dbReference type="AlphaFoldDB" id="A0A918A3Q4"/>
<gene>
    <name evidence="2" type="ORF">GCM10012278_22600</name>
</gene>
<feature type="compositionally biased region" description="Low complexity" evidence="1">
    <location>
        <begin position="189"/>
        <end position="220"/>
    </location>
</feature>
<comment type="caution">
    <text evidence="2">The sequence shown here is derived from an EMBL/GenBank/DDBJ whole genome shotgun (WGS) entry which is preliminary data.</text>
</comment>
<dbReference type="EMBL" id="BMNK01000003">
    <property type="protein sequence ID" value="GGP04988.1"/>
    <property type="molecule type" value="Genomic_DNA"/>
</dbReference>
<dbReference type="Proteomes" id="UP000660745">
    <property type="component" value="Unassembled WGS sequence"/>
</dbReference>
<feature type="region of interest" description="Disordered" evidence="1">
    <location>
        <begin position="149"/>
        <end position="250"/>
    </location>
</feature>
<proteinExistence type="predicted"/>
<evidence type="ECO:0000313" key="2">
    <source>
        <dbReference type="EMBL" id="GGP04988.1"/>
    </source>
</evidence>
<feature type="compositionally biased region" description="Basic and acidic residues" evidence="1">
    <location>
        <begin position="221"/>
        <end position="233"/>
    </location>
</feature>
<name>A0A918A3Q4_9ACTN</name>
<feature type="region of interest" description="Disordered" evidence="1">
    <location>
        <begin position="359"/>
        <end position="380"/>
    </location>
</feature>
<accession>A0A918A3Q4</accession>
<sequence length="403" mass="43384">MKIVLSLPYALTSLFVVVAERIPFDVTAVPWRVGASHRRAAIRAIGSPALLVTHHPTPWRPGWTSLTPAERRLPRRSGQHLVISTTAAPHELPGSLQLARATARALAREYDGLLIDPLSSTAVPACERAEGEPVDFDLGDNWLSWSIHSQDTLPYPPPPPWANTPPQSTDTSEPAWNPQGLQPRRDSRGLGSDPDPRGLGLDLDPRGLGSDLDPRGLGLDLDSRGLGRDRDSQGPEPGWGPRAAEPDAWDGLSVTSRGLRRFALPEITLDGAACTHRECATGLLRLVAHRLVADQLAFVTAHPDARQRTIDDHLRIEPSPPGDHDPTPFTVRLTPCETGSPEPGRPGVTTRLKVAPADGTDQTTCLKVAPPPDFPDGLNDWLPETSRASLASIDCHPSPALAA</sequence>